<evidence type="ECO:0000313" key="2">
    <source>
        <dbReference type="EMBL" id="TNN84021.1"/>
    </source>
</evidence>
<proteinExistence type="predicted"/>
<feature type="compositionally biased region" description="Basic and acidic residues" evidence="1">
    <location>
        <begin position="30"/>
        <end position="42"/>
    </location>
</feature>
<keyword evidence="3" id="KW-1185">Reference proteome</keyword>
<evidence type="ECO:0000256" key="1">
    <source>
        <dbReference type="SAM" id="MobiDB-lite"/>
    </source>
</evidence>
<feature type="region of interest" description="Disordered" evidence="1">
    <location>
        <begin position="29"/>
        <end position="70"/>
    </location>
</feature>
<dbReference type="AlphaFoldDB" id="A0A4Z2J243"/>
<comment type="caution">
    <text evidence="2">The sequence shown here is derived from an EMBL/GenBank/DDBJ whole genome shotgun (WGS) entry which is preliminary data.</text>
</comment>
<sequence>MSCPWRPNTWEKVAWLQVRVSSMAVPLAHAEGKEREEGDEGRLTVLGSSRQAGLKGRAKKRGGEGGALRLRQRNSHIEAVQYEKFWHA</sequence>
<name>A0A4Z2J243_9TELE</name>
<reference evidence="2 3" key="1">
    <citation type="submission" date="2019-03" db="EMBL/GenBank/DDBJ databases">
        <title>First draft genome of Liparis tanakae, snailfish: a comprehensive survey of snailfish specific genes.</title>
        <authorList>
            <person name="Kim W."/>
            <person name="Song I."/>
            <person name="Jeong J.-H."/>
            <person name="Kim D."/>
            <person name="Kim S."/>
            <person name="Ryu S."/>
            <person name="Song J.Y."/>
            <person name="Lee S.K."/>
        </authorList>
    </citation>
    <scope>NUCLEOTIDE SEQUENCE [LARGE SCALE GENOMIC DNA]</scope>
    <source>
        <tissue evidence="2">Muscle</tissue>
    </source>
</reference>
<accession>A0A4Z2J243</accession>
<dbReference type="EMBL" id="SRLO01000030">
    <property type="protein sequence ID" value="TNN84021.1"/>
    <property type="molecule type" value="Genomic_DNA"/>
</dbReference>
<protein>
    <submittedName>
        <fullName evidence="2">Uncharacterized protein</fullName>
    </submittedName>
</protein>
<gene>
    <name evidence="2" type="ORF">EYF80_005892</name>
</gene>
<organism evidence="2 3">
    <name type="scientific">Liparis tanakae</name>
    <name type="common">Tanaka's snailfish</name>
    <dbReference type="NCBI Taxonomy" id="230148"/>
    <lineage>
        <taxon>Eukaryota</taxon>
        <taxon>Metazoa</taxon>
        <taxon>Chordata</taxon>
        <taxon>Craniata</taxon>
        <taxon>Vertebrata</taxon>
        <taxon>Euteleostomi</taxon>
        <taxon>Actinopterygii</taxon>
        <taxon>Neopterygii</taxon>
        <taxon>Teleostei</taxon>
        <taxon>Neoteleostei</taxon>
        <taxon>Acanthomorphata</taxon>
        <taxon>Eupercaria</taxon>
        <taxon>Perciformes</taxon>
        <taxon>Cottioidei</taxon>
        <taxon>Cottales</taxon>
        <taxon>Liparidae</taxon>
        <taxon>Liparis</taxon>
    </lineage>
</organism>
<dbReference type="Proteomes" id="UP000314294">
    <property type="component" value="Unassembled WGS sequence"/>
</dbReference>
<evidence type="ECO:0000313" key="3">
    <source>
        <dbReference type="Proteomes" id="UP000314294"/>
    </source>
</evidence>